<gene>
    <name evidence="2" type="ORF">GCM10010492_65920</name>
</gene>
<reference evidence="3" key="1">
    <citation type="journal article" date="2019" name="Int. J. Syst. Evol. Microbiol.">
        <title>The Global Catalogue of Microorganisms (GCM) 10K type strain sequencing project: providing services to taxonomists for standard genome sequencing and annotation.</title>
        <authorList>
            <consortium name="The Broad Institute Genomics Platform"/>
            <consortium name="The Broad Institute Genome Sequencing Center for Infectious Disease"/>
            <person name="Wu L."/>
            <person name="Ma J."/>
        </authorList>
    </citation>
    <scope>NUCLEOTIDE SEQUENCE [LARGE SCALE GENOMIC DNA]</scope>
    <source>
        <strain evidence="3">JCM 3380</strain>
    </source>
</reference>
<protein>
    <submittedName>
        <fullName evidence="2">Transposase</fullName>
    </submittedName>
</protein>
<feature type="domain" description="Transposase IS701-like DDE" evidence="1">
    <location>
        <begin position="22"/>
        <end position="203"/>
    </location>
</feature>
<keyword evidence="3" id="KW-1185">Reference proteome</keyword>
<sequence length="396" mass="42858">MAARTAPDLLLDPVVAELSSTLFASFAREDQRRKGVEYLNGLLRARGRKSIRNIAQAVGGQATEQYLHHFISDSTWGWAPVRKALAAHVGRIAPPAAWVVRPMLIPKAGKHSVGVTRRFCPDLGQTLNAQQAMGVWAVSDELAVPVDWRLHLSQAWVADPGRRSRAAIPDGVRAETDGECAVAAFLGAEARPAFPDRPLVMDARGTDVHAAVARLHPETPLLMRVSGTQLFTVLDPGSPRRGADPVPAQQVVGLLREARKPVAGRWPLLAATARVGVPGGRAGDLVLLGVGPAGKSWPAELWLSNQPDADAASLLRTSRFLDRVDHDFGRFADRVGMRDFTGRSFAGWHRHTTLASAAHAVLALAELDARDSWLDELSTMDSGPRYRVPCTATTRR</sequence>
<dbReference type="PANTHER" id="PTHR33627:SF1">
    <property type="entry name" value="TRANSPOSASE"/>
    <property type="match status" value="1"/>
</dbReference>
<dbReference type="InterPro" id="IPR039365">
    <property type="entry name" value="IS701-like"/>
</dbReference>
<proteinExistence type="predicted"/>
<dbReference type="EMBL" id="BAAABU010000024">
    <property type="protein sequence ID" value="GAA0255887.1"/>
    <property type="molecule type" value="Genomic_DNA"/>
</dbReference>
<evidence type="ECO:0000313" key="2">
    <source>
        <dbReference type="EMBL" id="GAA0255887.1"/>
    </source>
</evidence>
<comment type="caution">
    <text evidence="2">The sequence shown here is derived from an EMBL/GenBank/DDBJ whole genome shotgun (WGS) entry which is preliminary data.</text>
</comment>
<evidence type="ECO:0000259" key="1">
    <source>
        <dbReference type="Pfam" id="PF13546"/>
    </source>
</evidence>
<accession>A0ABP3EAZ2</accession>
<dbReference type="PANTHER" id="PTHR33627">
    <property type="entry name" value="TRANSPOSASE"/>
    <property type="match status" value="1"/>
</dbReference>
<organism evidence="2 3">
    <name type="scientific">Saccharothrix mutabilis subsp. mutabilis</name>
    <dbReference type="NCBI Taxonomy" id="66855"/>
    <lineage>
        <taxon>Bacteria</taxon>
        <taxon>Bacillati</taxon>
        <taxon>Actinomycetota</taxon>
        <taxon>Actinomycetes</taxon>
        <taxon>Pseudonocardiales</taxon>
        <taxon>Pseudonocardiaceae</taxon>
        <taxon>Saccharothrix</taxon>
    </lineage>
</organism>
<name>A0ABP3EAZ2_9PSEU</name>
<dbReference type="InterPro" id="IPR038721">
    <property type="entry name" value="IS701-like_DDE_dom"/>
</dbReference>
<evidence type="ECO:0000313" key="3">
    <source>
        <dbReference type="Proteomes" id="UP001500416"/>
    </source>
</evidence>
<dbReference type="Pfam" id="PF13546">
    <property type="entry name" value="DDE_5"/>
    <property type="match status" value="1"/>
</dbReference>
<dbReference type="Proteomes" id="UP001500416">
    <property type="component" value="Unassembled WGS sequence"/>
</dbReference>